<feature type="compositionally biased region" description="Pro residues" evidence="6">
    <location>
        <begin position="1"/>
        <end position="19"/>
    </location>
</feature>
<dbReference type="EC" id="6.3.4.19" evidence="5"/>
<evidence type="ECO:0000256" key="1">
    <source>
        <dbReference type="ARBA" id="ARBA00022598"/>
    </source>
</evidence>
<dbReference type="InterPro" id="IPR011063">
    <property type="entry name" value="TilS/TtcA_N"/>
</dbReference>
<keyword evidence="5" id="KW-0963">Cytoplasm</keyword>
<feature type="binding site" evidence="5">
    <location>
        <begin position="72"/>
        <end position="77"/>
    </location>
    <ligand>
        <name>ATP</name>
        <dbReference type="ChEBI" id="CHEBI:30616"/>
    </ligand>
</feature>
<evidence type="ECO:0000256" key="5">
    <source>
        <dbReference type="HAMAP-Rule" id="MF_01161"/>
    </source>
</evidence>
<dbReference type="GO" id="GO:0005737">
    <property type="term" value="C:cytoplasm"/>
    <property type="evidence" value="ECO:0007669"/>
    <property type="project" value="UniProtKB-SubCell"/>
</dbReference>
<dbReference type="Gene3D" id="3.40.50.620">
    <property type="entry name" value="HUPs"/>
    <property type="match status" value="1"/>
</dbReference>
<feature type="domain" description="tRNA(Ile)-lysidine/2-thiocytidine synthase N-terminal" evidence="7">
    <location>
        <begin position="187"/>
        <end position="272"/>
    </location>
</feature>
<dbReference type="PANTHER" id="PTHR43033">
    <property type="entry name" value="TRNA(ILE)-LYSIDINE SYNTHASE-RELATED"/>
    <property type="match status" value="1"/>
</dbReference>
<accession>A0A3G6J480</accession>
<evidence type="ECO:0000256" key="4">
    <source>
        <dbReference type="ARBA" id="ARBA00022840"/>
    </source>
</evidence>
<dbReference type="GO" id="GO:0005524">
    <property type="term" value="F:ATP binding"/>
    <property type="evidence" value="ECO:0007669"/>
    <property type="project" value="UniProtKB-UniRule"/>
</dbReference>
<evidence type="ECO:0000259" key="7">
    <source>
        <dbReference type="Pfam" id="PF01171"/>
    </source>
</evidence>
<comment type="similarity">
    <text evidence="5">Belongs to the tRNA(Ile)-lysidine synthase family.</text>
</comment>
<keyword evidence="2 5" id="KW-0819">tRNA processing</keyword>
<keyword evidence="3 5" id="KW-0547">Nucleotide-binding</keyword>
<evidence type="ECO:0000256" key="6">
    <source>
        <dbReference type="SAM" id="MobiDB-lite"/>
    </source>
</evidence>
<dbReference type="OrthoDB" id="5244702at2"/>
<proteinExistence type="inferred from homology"/>
<feature type="region of interest" description="Disordered" evidence="6">
    <location>
        <begin position="1"/>
        <end position="21"/>
    </location>
</feature>
<keyword evidence="9" id="KW-1185">Reference proteome</keyword>
<dbReference type="SUPFAM" id="SSF52402">
    <property type="entry name" value="Adenine nucleotide alpha hydrolases-like"/>
    <property type="match status" value="1"/>
</dbReference>
<dbReference type="EMBL" id="CP033896">
    <property type="protein sequence ID" value="AZA12746.1"/>
    <property type="molecule type" value="Genomic_DNA"/>
</dbReference>
<comment type="catalytic activity">
    <reaction evidence="5">
        <text>cytidine(34) in tRNA(Ile2) + L-lysine + ATP = lysidine(34) in tRNA(Ile2) + AMP + diphosphate + H(+)</text>
        <dbReference type="Rhea" id="RHEA:43744"/>
        <dbReference type="Rhea" id="RHEA-COMP:10625"/>
        <dbReference type="Rhea" id="RHEA-COMP:10670"/>
        <dbReference type="ChEBI" id="CHEBI:15378"/>
        <dbReference type="ChEBI" id="CHEBI:30616"/>
        <dbReference type="ChEBI" id="CHEBI:32551"/>
        <dbReference type="ChEBI" id="CHEBI:33019"/>
        <dbReference type="ChEBI" id="CHEBI:82748"/>
        <dbReference type="ChEBI" id="CHEBI:83665"/>
        <dbReference type="ChEBI" id="CHEBI:456215"/>
        <dbReference type="EC" id="6.3.4.19"/>
    </reaction>
</comment>
<keyword evidence="4 5" id="KW-0067">ATP-binding</keyword>
<comment type="subcellular location">
    <subcellularLocation>
        <location evidence="5">Cytoplasm</location>
    </subcellularLocation>
</comment>
<evidence type="ECO:0000256" key="2">
    <source>
        <dbReference type="ARBA" id="ARBA00022694"/>
    </source>
</evidence>
<protein>
    <recommendedName>
        <fullName evidence="5">tRNA(Ile)-lysidine synthase</fullName>
        <ecNumber evidence="5">6.3.4.19</ecNumber>
    </recommendedName>
    <alternativeName>
        <fullName evidence="5">tRNA(Ile)-2-lysyl-cytidine synthase</fullName>
    </alternativeName>
    <alternativeName>
        <fullName evidence="5">tRNA(Ile)-lysidine synthetase</fullName>
    </alternativeName>
</protein>
<comment type="function">
    <text evidence="5">Ligates lysine onto the cytidine present at position 34 of the AUA codon-specific tRNA(Ile) that contains the anticodon CAU, in an ATP-dependent manner. Cytidine is converted to lysidine, thus changing the amino acid specificity of the tRNA from methionine to isoleucine.</text>
</comment>
<organism evidence="8 9">
    <name type="scientific">Corynebacterium choanae</name>
    <dbReference type="NCBI Taxonomy" id="1862358"/>
    <lineage>
        <taxon>Bacteria</taxon>
        <taxon>Bacillati</taxon>
        <taxon>Actinomycetota</taxon>
        <taxon>Actinomycetes</taxon>
        <taxon>Mycobacteriales</taxon>
        <taxon>Corynebacteriaceae</taxon>
        <taxon>Corynebacterium</taxon>
    </lineage>
</organism>
<dbReference type="AlphaFoldDB" id="A0A3G6J480"/>
<evidence type="ECO:0000256" key="3">
    <source>
        <dbReference type="ARBA" id="ARBA00022741"/>
    </source>
</evidence>
<dbReference type="Proteomes" id="UP000269019">
    <property type="component" value="Chromosome"/>
</dbReference>
<feature type="domain" description="tRNA(Ile)-lysidine/2-thiocytidine synthase N-terminal" evidence="7">
    <location>
        <begin position="68"/>
        <end position="155"/>
    </location>
</feature>
<dbReference type="InterPro" id="IPR014729">
    <property type="entry name" value="Rossmann-like_a/b/a_fold"/>
</dbReference>
<dbReference type="InterPro" id="IPR012094">
    <property type="entry name" value="tRNA_Ile_lys_synt"/>
</dbReference>
<evidence type="ECO:0000313" key="8">
    <source>
        <dbReference type="EMBL" id="AZA12746.1"/>
    </source>
</evidence>
<evidence type="ECO:0000313" key="9">
    <source>
        <dbReference type="Proteomes" id="UP000269019"/>
    </source>
</evidence>
<name>A0A3G6J480_9CORY</name>
<dbReference type="RefSeq" id="WP_123926019.1">
    <property type="nucleotide sequence ID" value="NZ_CP033896.1"/>
</dbReference>
<dbReference type="PANTHER" id="PTHR43033:SF1">
    <property type="entry name" value="TRNA(ILE)-LYSIDINE SYNTHASE-RELATED"/>
    <property type="match status" value="1"/>
</dbReference>
<keyword evidence="1 5" id="KW-0436">Ligase</keyword>
<comment type="domain">
    <text evidence="5">The N-terminal region contains the highly conserved SGGXDS motif, predicted to be a P-loop motif involved in ATP binding.</text>
</comment>
<reference evidence="8 9" key="1">
    <citation type="submission" date="2018-11" db="EMBL/GenBank/DDBJ databases">
        <authorList>
            <person name="Kleinhagauer T."/>
            <person name="Glaeser S.P."/>
            <person name="Spergser J."/>
            <person name="Ruckert C."/>
            <person name="Kaempfer P."/>
            <person name="Busse H.-J."/>
        </authorList>
    </citation>
    <scope>NUCLEOTIDE SEQUENCE [LARGE SCALE GENOMIC DNA]</scope>
    <source>
        <strain evidence="8 9">200CH</strain>
    </source>
</reference>
<sequence>MSRHPQPLPLPTPATPPAEPSYFGRIRCTPARLYPPEPSRQFLRVRNAVAHLLNTVPSPAEHRQQPINVGFSGGIDSLLLVVALRTLGHPVHAIIIDHQIQPGHEHFSGQAAHIATQLGCTTTVATVTVDTTSSNGLEAAAREARYAAFRYLTSTIEYRPGQRTVVTAPPGHRPTELAIVATTVTQPTATGMIMLAHTANDMAENVLLKMLRAEPQTMHSHTAIGELAIVRPLLRIDRPTLLAAARELGIDQFVFHDPMNDDPHYRRVAMRNTVLPMLAEIHGGDVIAPLADYADQQAREQDFLHELTVERLANYQPTATTLTTAIGAEHKVLQERMVRLWLRPTQPRVNTAALNAILAQVNNWKGQGPVAIGTRPDGVRLQVARTASTLVIQPVDAPPATPPTPHPGRSQ</sequence>
<dbReference type="KEGG" id="ccho:CCHOA_01590"/>
<dbReference type="Pfam" id="PF01171">
    <property type="entry name" value="ATP_bind_3"/>
    <property type="match status" value="2"/>
</dbReference>
<dbReference type="HAMAP" id="MF_01161">
    <property type="entry name" value="tRNA_Ile_lys_synt"/>
    <property type="match status" value="1"/>
</dbReference>
<dbReference type="GO" id="GO:0032267">
    <property type="term" value="F:tRNA(Ile)-lysidine synthase activity"/>
    <property type="evidence" value="ECO:0007669"/>
    <property type="project" value="UniProtKB-EC"/>
</dbReference>
<gene>
    <name evidence="5 8" type="primary">tilS</name>
    <name evidence="8" type="ORF">CCHOA_01590</name>
</gene>
<dbReference type="GO" id="GO:0006400">
    <property type="term" value="P:tRNA modification"/>
    <property type="evidence" value="ECO:0007669"/>
    <property type="project" value="UniProtKB-UniRule"/>
</dbReference>